<dbReference type="InterPro" id="IPR050739">
    <property type="entry name" value="MFP"/>
</dbReference>
<keyword evidence="3 9" id="KW-0813">Transport</keyword>
<keyword evidence="8 9" id="KW-0472">Membrane</keyword>
<evidence type="ECO:0000256" key="2">
    <source>
        <dbReference type="ARBA" id="ARBA00009477"/>
    </source>
</evidence>
<dbReference type="AlphaFoldDB" id="A0A7W7EYL6"/>
<evidence type="ECO:0000313" key="12">
    <source>
        <dbReference type="Proteomes" id="UP000574769"/>
    </source>
</evidence>
<dbReference type="Proteomes" id="UP000574769">
    <property type="component" value="Unassembled WGS sequence"/>
</dbReference>
<evidence type="ECO:0000256" key="8">
    <source>
        <dbReference type="ARBA" id="ARBA00023136"/>
    </source>
</evidence>
<accession>A0A7W7EYL6</accession>
<dbReference type="InterPro" id="IPR006144">
    <property type="entry name" value="Secretion_HlyD_CS"/>
</dbReference>
<organism evidence="11 12">
    <name type="scientific">Sphingomonas abaci</name>
    <dbReference type="NCBI Taxonomy" id="237611"/>
    <lineage>
        <taxon>Bacteria</taxon>
        <taxon>Pseudomonadati</taxon>
        <taxon>Pseudomonadota</taxon>
        <taxon>Alphaproteobacteria</taxon>
        <taxon>Sphingomonadales</taxon>
        <taxon>Sphingomonadaceae</taxon>
        <taxon>Sphingomonas</taxon>
    </lineage>
</organism>
<protein>
    <recommendedName>
        <fullName evidence="9">Membrane fusion protein (MFP) family protein</fullName>
    </recommendedName>
</protein>
<dbReference type="Pfam" id="PF26002">
    <property type="entry name" value="Beta-barrel_AprE"/>
    <property type="match status" value="1"/>
</dbReference>
<dbReference type="NCBIfam" id="TIGR01843">
    <property type="entry name" value="type_I_hlyD"/>
    <property type="match status" value="1"/>
</dbReference>
<dbReference type="Gene3D" id="2.40.30.170">
    <property type="match status" value="1"/>
</dbReference>
<name>A0A7W7EYL6_9SPHN</name>
<evidence type="ECO:0000313" key="11">
    <source>
        <dbReference type="EMBL" id="MBB4616505.1"/>
    </source>
</evidence>
<dbReference type="InterPro" id="IPR010129">
    <property type="entry name" value="T1SS_HlyD"/>
</dbReference>
<keyword evidence="4 9" id="KW-1003">Cell membrane</keyword>
<evidence type="ECO:0000256" key="7">
    <source>
        <dbReference type="ARBA" id="ARBA00022989"/>
    </source>
</evidence>
<dbReference type="PROSITE" id="PS00543">
    <property type="entry name" value="HLYD_FAMILY"/>
    <property type="match status" value="1"/>
</dbReference>
<evidence type="ECO:0000256" key="4">
    <source>
        <dbReference type="ARBA" id="ARBA00022475"/>
    </source>
</evidence>
<dbReference type="RefSeq" id="WP_184111407.1">
    <property type="nucleotide sequence ID" value="NZ_JACHNY010000001.1"/>
</dbReference>
<comment type="caution">
    <text evidence="11">The sequence shown here is derived from an EMBL/GenBank/DDBJ whole genome shotgun (WGS) entry which is preliminary data.</text>
</comment>
<dbReference type="PRINTS" id="PR01490">
    <property type="entry name" value="RTXTOXIND"/>
</dbReference>
<dbReference type="EMBL" id="JACHNY010000001">
    <property type="protein sequence ID" value="MBB4616505.1"/>
    <property type="molecule type" value="Genomic_DNA"/>
</dbReference>
<dbReference type="PANTHER" id="PTHR30386">
    <property type="entry name" value="MEMBRANE FUSION SUBUNIT OF EMRAB-TOLC MULTIDRUG EFFLUX PUMP"/>
    <property type="match status" value="1"/>
</dbReference>
<keyword evidence="6 9" id="KW-0812">Transmembrane</keyword>
<dbReference type="InterPro" id="IPR058982">
    <property type="entry name" value="Beta-barrel_AprE"/>
</dbReference>
<feature type="domain" description="AprE-like beta-barrel" evidence="10">
    <location>
        <begin position="284"/>
        <end position="376"/>
    </location>
</feature>
<comment type="subcellular location">
    <subcellularLocation>
        <location evidence="1 9">Cell inner membrane</location>
        <topology evidence="1 9">Single-pass membrane protein</topology>
    </subcellularLocation>
</comment>
<comment type="similarity">
    <text evidence="2 9">Belongs to the membrane fusion protein (MFP) (TC 8.A.1) family.</text>
</comment>
<proteinExistence type="inferred from homology"/>
<feature type="transmembrane region" description="Helical" evidence="9">
    <location>
        <begin position="29"/>
        <end position="46"/>
    </location>
</feature>
<evidence type="ECO:0000256" key="3">
    <source>
        <dbReference type="ARBA" id="ARBA00022448"/>
    </source>
</evidence>
<keyword evidence="5 9" id="KW-0997">Cell inner membrane</keyword>
<gene>
    <name evidence="11" type="ORF">GGQ96_000611</name>
</gene>
<evidence type="ECO:0000256" key="6">
    <source>
        <dbReference type="ARBA" id="ARBA00022692"/>
    </source>
</evidence>
<dbReference type="GO" id="GO:0005886">
    <property type="term" value="C:plasma membrane"/>
    <property type="evidence" value="ECO:0007669"/>
    <property type="project" value="UniProtKB-SubCell"/>
</dbReference>
<dbReference type="PANTHER" id="PTHR30386:SF26">
    <property type="entry name" value="TRANSPORT PROTEIN COMB"/>
    <property type="match status" value="1"/>
</dbReference>
<reference evidence="11 12" key="1">
    <citation type="submission" date="2020-08" db="EMBL/GenBank/DDBJ databases">
        <title>Genomic Encyclopedia of Type Strains, Phase IV (KMG-IV): sequencing the most valuable type-strain genomes for metagenomic binning, comparative biology and taxonomic classification.</title>
        <authorList>
            <person name="Goeker M."/>
        </authorList>
    </citation>
    <scope>NUCLEOTIDE SEQUENCE [LARGE SCALE GENOMIC DNA]</scope>
    <source>
        <strain evidence="11 12">DSM 15867</strain>
    </source>
</reference>
<evidence type="ECO:0000256" key="1">
    <source>
        <dbReference type="ARBA" id="ARBA00004377"/>
    </source>
</evidence>
<sequence>MTSLSPAAPAPAFSLDDDGGQRLRAARRLTWIVAAMFVVALLWAWAATLDEVATGQGRVVPTSHDQVLQSLEGGILKRMLVHQDDIVKPGQVLAQLDPTQAGSTVEESAAKYRAALASQARLQAEVNGTGLRFPAELNGFPALKAEQQRLFETRRASLSASTGLIDQSLALIRREEGIGESLIAVGAASQVEVLRLKRQRADLDLKKSDLQSQYLVEARQDLAKVSEEVEALAPVVRGRSDTVQRLTLRSPVRGVVKNIEVSTVGGVIAPGGKVMEIVPLDDRLLIEARMAPRDIAFIRPGQRASVKVTAYDYAIFGGLEGEVSSISPDTIRDEVNPDLYYYRVFVRTKSDALVNTAGRRFPIVPGMIATVDVHTGTKTVLQYLLKPLNRAREAMRER</sequence>
<evidence type="ECO:0000256" key="5">
    <source>
        <dbReference type="ARBA" id="ARBA00022519"/>
    </source>
</evidence>
<evidence type="ECO:0000256" key="9">
    <source>
        <dbReference type="RuleBase" id="RU365093"/>
    </source>
</evidence>
<keyword evidence="7 9" id="KW-1133">Transmembrane helix</keyword>
<dbReference type="GO" id="GO:0009306">
    <property type="term" value="P:protein secretion"/>
    <property type="evidence" value="ECO:0007669"/>
    <property type="project" value="InterPro"/>
</dbReference>
<evidence type="ECO:0000259" key="10">
    <source>
        <dbReference type="Pfam" id="PF26002"/>
    </source>
</evidence>
<keyword evidence="12" id="KW-1185">Reference proteome</keyword>